<dbReference type="PROSITE" id="PS50113">
    <property type="entry name" value="PAC"/>
    <property type="match status" value="2"/>
</dbReference>
<dbReference type="PANTHER" id="PTHR44757:SF2">
    <property type="entry name" value="BIOFILM ARCHITECTURE MAINTENANCE PROTEIN MBAA"/>
    <property type="match status" value="1"/>
</dbReference>
<dbReference type="InterPro" id="IPR000700">
    <property type="entry name" value="PAS-assoc_C"/>
</dbReference>
<dbReference type="InterPro" id="IPR001633">
    <property type="entry name" value="EAL_dom"/>
</dbReference>
<dbReference type="InterPro" id="IPR000014">
    <property type="entry name" value="PAS"/>
</dbReference>
<dbReference type="PANTHER" id="PTHR44757">
    <property type="entry name" value="DIGUANYLATE CYCLASE DGCP"/>
    <property type="match status" value="1"/>
</dbReference>
<dbReference type="InterPro" id="IPR013655">
    <property type="entry name" value="PAS_fold_3"/>
</dbReference>
<dbReference type="InterPro" id="IPR000160">
    <property type="entry name" value="GGDEF_dom"/>
</dbReference>
<dbReference type="CDD" id="cd01949">
    <property type="entry name" value="GGDEF"/>
    <property type="match status" value="1"/>
</dbReference>
<feature type="domain" description="PAC" evidence="2">
    <location>
        <begin position="228"/>
        <end position="280"/>
    </location>
</feature>
<dbReference type="RefSeq" id="WP_078110362.1">
    <property type="nucleotide sequence ID" value="NZ_CP065424.1"/>
</dbReference>
<dbReference type="Pfam" id="PF13426">
    <property type="entry name" value="PAS_9"/>
    <property type="match status" value="1"/>
</dbReference>
<dbReference type="Gene3D" id="3.30.450.20">
    <property type="entry name" value="PAS domain"/>
    <property type="match status" value="2"/>
</dbReference>
<dbReference type="AlphaFoldDB" id="A0A8E2LDD3"/>
<evidence type="ECO:0000259" key="1">
    <source>
        <dbReference type="PROSITE" id="PS50112"/>
    </source>
</evidence>
<keyword evidence="6" id="KW-1185">Reference proteome</keyword>
<feature type="domain" description="PAS" evidence="1">
    <location>
        <begin position="153"/>
        <end position="226"/>
    </location>
</feature>
<accession>A0A8E2LDD3</accession>
<feature type="domain" description="PAC" evidence="2">
    <location>
        <begin position="101"/>
        <end position="152"/>
    </location>
</feature>
<evidence type="ECO:0008006" key="7">
    <source>
        <dbReference type="Google" id="ProtNLM"/>
    </source>
</evidence>
<dbReference type="InterPro" id="IPR001610">
    <property type="entry name" value="PAC"/>
</dbReference>
<dbReference type="Gene3D" id="3.30.70.270">
    <property type="match status" value="1"/>
</dbReference>
<reference evidence="5 6" key="1">
    <citation type="submission" date="2017-01" db="EMBL/GenBank/DDBJ databases">
        <title>Draft genome sequence of Bacillus oleronius.</title>
        <authorList>
            <person name="Allam M."/>
        </authorList>
    </citation>
    <scope>NUCLEOTIDE SEQUENCE [LARGE SCALE GENOMIC DNA]</scope>
    <source>
        <strain evidence="5 6">DSM 9356</strain>
    </source>
</reference>
<sequence length="709" mass="81962">MGSDGKEANKGIMDSVEIKKYEQDDHLTSFYQAYQAILDHHPDLVFTLDLTGNVLSFNNKVPSMFGYDSSEISGSFKKYVAPESLDHSIYYFQQACNGRPENYDIALLHKNGSAIEVNINLIPIIKHKKIVAIFGIAKDITKSKGIEKKLKENEEQFKKICNNLEVCIWSQDLKTKKILFVSEGLYNITGYSSEEMMTNSFLWKDIIYEQDHSIYFEKQSELKKGKSIHHQYRIIHKNGSIRWLQDQTIPFINEKGDITRLDGIISDITEQKSNEEQIAYFAYHDYLTDLPNRRMFDEVLQSLIEDSQEKNQSFAVIFLDMDRFKYINDSLNHDIGHELLIQIGHRLVEMIPDKELVARIGGDEFAILLRNNKYIYDLNQVGEQIIKGIKEPFTINDYELYVSASVGICQYPLDGKDAWTLLKNTDSALYRAKDLGKDNYVIYSQSIMKCPNKSTFFDKDVRRALTNNEFRVDFQPRIDVKTNKMVSAEALIRWEHPERGLVLPGEFIPFAEESGLIVDIGDWVIRYVCEQIRHWQVQSIPVVPVSINISPKSFLKRNWSIGVMQILQDTGVSPNLLEFEITERIIMQNEKIVYDSIKDFKERGITFSLDDFGTGYASITYLKQFQFEYVKIDRSLIQNIHLDSQDAALTKAIIELAHGLRMKVVAEGIETVEQFQILQSFQCDEVQGYLYSKPLKTEQFESFMSKGIH</sequence>
<organism evidence="5 6">
    <name type="scientific">Heyndrickxia oleronia</name>
    <dbReference type="NCBI Taxonomy" id="38875"/>
    <lineage>
        <taxon>Bacteria</taxon>
        <taxon>Bacillati</taxon>
        <taxon>Bacillota</taxon>
        <taxon>Bacilli</taxon>
        <taxon>Bacillales</taxon>
        <taxon>Bacillaceae</taxon>
        <taxon>Heyndrickxia</taxon>
    </lineage>
</organism>
<dbReference type="Pfam" id="PF00563">
    <property type="entry name" value="EAL"/>
    <property type="match status" value="1"/>
</dbReference>
<comment type="caution">
    <text evidence="5">The sequence shown here is derived from an EMBL/GenBank/DDBJ whole genome shotgun (WGS) entry which is preliminary data.</text>
</comment>
<dbReference type="SUPFAM" id="SSF141868">
    <property type="entry name" value="EAL domain-like"/>
    <property type="match status" value="1"/>
</dbReference>
<dbReference type="SMART" id="SM00091">
    <property type="entry name" value="PAS"/>
    <property type="match status" value="2"/>
</dbReference>
<protein>
    <recommendedName>
        <fullName evidence="7">Diguanylate cyclase/phosphodiesterase with PAS/PAC sensor(S)</fullName>
    </recommendedName>
</protein>
<feature type="domain" description="PAS" evidence="1">
    <location>
        <begin position="30"/>
        <end position="99"/>
    </location>
</feature>
<dbReference type="Proteomes" id="UP000189761">
    <property type="component" value="Unassembled WGS sequence"/>
</dbReference>
<gene>
    <name evidence="5" type="ORF">BWZ43_13095</name>
</gene>
<dbReference type="Gene3D" id="3.20.20.450">
    <property type="entry name" value="EAL domain"/>
    <property type="match status" value="1"/>
</dbReference>
<dbReference type="SUPFAM" id="SSF55785">
    <property type="entry name" value="PYP-like sensor domain (PAS domain)"/>
    <property type="match status" value="2"/>
</dbReference>
<dbReference type="InterPro" id="IPR052155">
    <property type="entry name" value="Biofilm_reg_signaling"/>
</dbReference>
<evidence type="ECO:0000313" key="5">
    <source>
        <dbReference type="EMBL" id="OOP67930.1"/>
    </source>
</evidence>
<dbReference type="CDD" id="cd00130">
    <property type="entry name" value="PAS"/>
    <property type="match status" value="2"/>
</dbReference>
<dbReference type="InterPro" id="IPR035965">
    <property type="entry name" value="PAS-like_dom_sf"/>
</dbReference>
<dbReference type="CDD" id="cd01948">
    <property type="entry name" value="EAL"/>
    <property type="match status" value="1"/>
</dbReference>
<evidence type="ECO:0000259" key="2">
    <source>
        <dbReference type="PROSITE" id="PS50113"/>
    </source>
</evidence>
<dbReference type="NCBIfam" id="TIGR00254">
    <property type="entry name" value="GGDEF"/>
    <property type="match status" value="1"/>
</dbReference>
<feature type="domain" description="EAL" evidence="3">
    <location>
        <begin position="454"/>
        <end position="708"/>
    </location>
</feature>
<dbReference type="SUPFAM" id="SSF55073">
    <property type="entry name" value="Nucleotide cyclase"/>
    <property type="match status" value="1"/>
</dbReference>
<dbReference type="Pfam" id="PF00990">
    <property type="entry name" value="GGDEF"/>
    <property type="match status" value="1"/>
</dbReference>
<dbReference type="Pfam" id="PF08447">
    <property type="entry name" value="PAS_3"/>
    <property type="match status" value="1"/>
</dbReference>
<evidence type="ECO:0000313" key="6">
    <source>
        <dbReference type="Proteomes" id="UP000189761"/>
    </source>
</evidence>
<dbReference type="SMART" id="SM00086">
    <property type="entry name" value="PAC"/>
    <property type="match status" value="2"/>
</dbReference>
<dbReference type="PROSITE" id="PS50887">
    <property type="entry name" value="GGDEF"/>
    <property type="match status" value="1"/>
</dbReference>
<dbReference type="SMART" id="SM00267">
    <property type="entry name" value="GGDEF"/>
    <property type="match status" value="1"/>
</dbReference>
<dbReference type="PROSITE" id="PS50112">
    <property type="entry name" value="PAS"/>
    <property type="match status" value="2"/>
</dbReference>
<dbReference type="InterPro" id="IPR035919">
    <property type="entry name" value="EAL_sf"/>
</dbReference>
<name>A0A8E2LDD3_9BACI</name>
<dbReference type="EMBL" id="MTLA01000145">
    <property type="protein sequence ID" value="OOP67930.1"/>
    <property type="molecule type" value="Genomic_DNA"/>
</dbReference>
<feature type="domain" description="GGDEF" evidence="4">
    <location>
        <begin position="312"/>
        <end position="445"/>
    </location>
</feature>
<evidence type="ECO:0000259" key="3">
    <source>
        <dbReference type="PROSITE" id="PS50883"/>
    </source>
</evidence>
<dbReference type="InterPro" id="IPR043128">
    <property type="entry name" value="Rev_trsase/Diguanyl_cyclase"/>
</dbReference>
<evidence type="ECO:0000259" key="4">
    <source>
        <dbReference type="PROSITE" id="PS50887"/>
    </source>
</evidence>
<dbReference type="NCBIfam" id="TIGR00229">
    <property type="entry name" value="sensory_box"/>
    <property type="match status" value="2"/>
</dbReference>
<dbReference type="SMART" id="SM00052">
    <property type="entry name" value="EAL"/>
    <property type="match status" value="1"/>
</dbReference>
<dbReference type="InterPro" id="IPR029787">
    <property type="entry name" value="Nucleotide_cyclase"/>
</dbReference>
<proteinExistence type="predicted"/>
<dbReference type="PROSITE" id="PS50883">
    <property type="entry name" value="EAL"/>
    <property type="match status" value="1"/>
</dbReference>